<comment type="caution">
    <text evidence="11">The sequence shown here is derived from an EMBL/GenBank/DDBJ whole genome shotgun (WGS) entry which is preliminary data.</text>
</comment>
<dbReference type="Gene3D" id="3.30.40.10">
    <property type="entry name" value="Zinc/RING finger domain, C3HC4 (zinc finger)"/>
    <property type="match status" value="2"/>
</dbReference>
<keyword evidence="8" id="KW-0862">Zinc</keyword>
<evidence type="ECO:0000256" key="6">
    <source>
        <dbReference type="ARBA" id="ARBA00022771"/>
    </source>
</evidence>
<dbReference type="InterPro" id="IPR001841">
    <property type="entry name" value="Znf_RING"/>
</dbReference>
<dbReference type="EC" id="2.3.2.27" evidence="3"/>
<sequence>MADQFWNQHHPATHNVYFDFFARFTPQYSDHLYHHHLISRFGYFHGGNPIYSYQVHHIDDSHGISYHGPAPHTQYQPQRFSPYNRNEEDNQMAALNDEEYLSLWNILPDHRNNNIASTTNNQHGLSEETISKHLKTRDNIPDDAEKDELCAVCLDCLFQKDDDKIARLESCGHEYHVGCIKKWLLRKNFCPLYRKLPDETGNYSLASGIPIDNFDPVLGYPSRTHAPRMEEDFVQNPSLNPNPIYTSNVHGTNTQTFAQMLSPGEISKPVKKEEYFSVTMDEEIYQQRAVELRNTLIGRLMLPKGSKPLGLEDLKRRLLEAIVPCVVELQSETMLLSLRVKLWIEQVGASQETDSRAGHSPKRGTSNLHVQINNPFEQCRSPALHYILRQIDILLRFRLTKEEEEEQPDDWLDMLAAQNEQDLLSWNILLDHRNNNIASTTNNQQGLSEETIIKHLKTRDIIPDDAEKDDNYRHKLCSVCLDCLFQEDDKIARLESCGHEYHVGCIKKWLLRKNFCPLCKAIGIRLVN</sequence>
<comment type="catalytic activity">
    <reaction evidence="1">
        <text>S-ubiquitinyl-[E2 ubiquitin-conjugating enzyme]-L-cysteine + [acceptor protein]-L-lysine = [E2 ubiquitin-conjugating enzyme]-L-cysteine + N(6)-ubiquitinyl-[acceptor protein]-L-lysine.</text>
        <dbReference type="EC" id="2.3.2.27"/>
    </reaction>
</comment>
<organism evidence="11 12">
    <name type="scientific">Rehmannia glutinosa</name>
    <name type="common">Chinese foxglove</name>
    <dbReference type="NCBI Taxonomy" id="99300"/>
    <lineage>
        <taxon>Eukaryota</taxon>
        <taxon>Viridiplantae</taxon>
        <taxon>Streptophyta</taxon>
        <taxon>Embryophyta</taxon>
        <taxon>Tracheophyta</taxon>
        <taxon>Spermatophyta</taxon>
        <taxon>Magnoliopsida</taxon>
        <taxon>eudicotyledons</taxon>
        <taxon>Gunneridae</taxon>
        <taxon>Pentapetalae</taxon>
        <taxon>asterids</taxon>
        <taxon>lamiids</taxon>
        <taxon>Lamiales</taxon>
        <taxon>Orobanchaceae</taxon>
        <taxon>Rehmannieae</taxon>
        <taxon>Rehmannia</taxon>
    </lineage>
</organism>
<evidence type="ECO:0000256" key="5">
    <source>
        <dbReference type="ARBA" id="ARBA00022723"/>
    </source>
</evidence>
<dbReference type="SMART" id="SM00184">
    <property type="entry name" value="RING"/>
    <property type="match status" value="2"/>
</dbReference>
<feature type="domain" description="RING-type" evidence="10">
    <location>
        <begin position="477"/>
        <end position="520"/>
    </location>
</feature>
<dbReference type="Pfam" id="PF12678">
    <property type="entry name" value="zf-rbx1"/>
    <property type="match status" value="2"/>
</dbReference>
<evidence type="ECO:0000256" key="4">
    <source>
        <dbReference type="ARBA" id="ARBA00022679"/>
    </source>
</evidence>
<dbReference type="SUPFAM" id="SSF57850">
    <property type="entry name" value="RING/U-box"/>
    <property type="match status" value="2"/>
</dbReference>
<evidence type="ECO:0000256" key="8">
    <source>
        <dbReference type="ARBA" id="ARBA00022833"/>
    </source>
</evidence>
<evidence type="ECO:0000259" key="10">
    <source>
        <dbReference type="PROSITE" id="PS50089"/>
    </source>
</evidence>
<evidence type="ECO:0000256" key="1">
    <source>
        <dbReference type="ARBA" id="ARBA00000900"/>
    </source>
</evidence>
<dbReference type="Proteomes" id="UP001318860">
    <property type="component" value="Unassembled WGS sequence"/>
</dbReference>
<evidence type="ECO:0000313" key="11">
    <source>
        <dbReference type="EMBL" id="KAK6142412.1"/>
    </source>
</evidence>
<keyword evidence="4" id="KW-0808">Transferase</keyword>
<evidence type="ECO:0000256" key="2">
    <source>
        <dbReference type="ARBA" id="ARBA00004906"/>
    </source>
</evidence>
<dbReference type="PANTHER" id="PTHR22937">
    <property type="entry name" value="E3 UBIQUITIN-PROTEIN LIGASE RNF165"/>
    <property type="match status" value="1"/>
</dbReference>
<dbReference type="InterPro" id="IPR024766">
    <property type="entry name" value="Znf_RING_H2"/>
</dbReference>
<dbReference type="EMBL" id="JABTTQ020000013">
    <property type="protein sequence ID" value="KAK6142412.1"/>
    <property type="molecule type" value="Genomic_DNA"/>
</dbReference>
<evidence type="ECO:0000256" key="9">
    <source>
        <dbReference type="PROSITE-ProRule" id="PRU00175"/>
    </source>
</evidence>
<reference evidence="11 12" key="1">
    <citation type="journal article" date="2021" name="Comput. Struct. Biotechnol. J.">
        <title>De novo genome assembly of the potent medicinal plant Rehmannia glutinosa using nanopore technology.</title>
        <authorList>
            <person name="Ma L."/>
            <person name="Dong C."/>
            <person name="Song C."/>
            <person name="Wang X."/>
            <person name="Zheng X."/>
            <person name="Niu Y."/>
            <person name="Chen S."/>
            <person name="Feng W."/>
        </authorList>
    </citation>
    <scope>NUCLEOTIDE SEQUENCE [LARGE SCALE GENOMIC DNA]</scope>
    <source>
        <strain evidence="11">DH-2019</strain>
    </source>
</reference>
<keyword evidence="12" id="KW-1185">Reference proteome</keyword>
<keyword evidence="7" id="KW-0833">Ubl conjugation pathway</keyword>
<keyword evidence="5" id="KW-0479">Metal-binding</keyword>
<evidence type="ECO:0000256" key="7">
    <source>
        <dbReference type="ARBA" id="ARBA00022786"/>
    </source>
</evidence>
<dbReference type="PANTHER" id="PTHR22937:SF163">
    <property type="entry name" value="RING-TYPE E3 UBIQUITIN TRANSFERASE"/>
    <property type="match status" value="1"/>
</dbReference>
<evidence type="ECO:0000256" key="3">
    <source>
        <dbReference type="ARBA" id="ARBA00012483"/>
    </source>
</evidence>
<dbReference type="InterPro" id="IPR045191">
    <property type="entry name" value="MBR1/2-like"/>
</dbReference>
<keyword evidence="6 9" id="KW-0863">Zinc-finger</keyword>
<protein>
    <recommendedName>
        <fullName evidence="3">RING-type E3 ubiquitin transferase</fullName>
        <ecNumber evidence="3">2.3.2.27</ecNumber>
    </recommendedName>
</protein>
<evidence type="ECO:0000313" key="12">
    <source>
        <dbReference type="Proteomes" id="UP001318860"/>
    </source>
</evidence>
<dbReference type="InterPro" id="IPR013083">
    <property type="entry name" value="Znf_RING/FYVE/PHD"/>
</dbReference>
<name>A0ABR0W459_REHGL</name>
<dbReference type="PROSITE" id="PS50089">
    <property type="entry name" value="ZF_RING_2"/>
    <property type="match status" value="2"/>
</dbReference>
<feature type="domain" description="RING-type" evidence="10">
    <location>
        <begin position="150"/>
        <end position="194"/>
    </location>
</feature>
<proteinExistence type="predicted"/>
<comment type="pathway">
    <text evidence="2">Protein modification; protein ubiquitination.</text>
</comment>
<accession>A0ABR0W459</accession>
<gene>
    <name evidence="11" type="ORF">DH2020_022760</name>
</gene>